<dbReference type="GO" id="GO:0005886">
    <property type="term" value="C:plasma membrane"/>
    <property type="evidence" value="ECO:0007669"/>
    <property type="project" value="UniProtKB-SubCell"/>
</dbReference>
<protein>
    <submittedName>
        <fullName evidence="8">Type II secretion system protein</fullName>
    </submittedName>
</protein>
<name>A0A4R0KHL5_9ACTN</name>
<evidence type="ECO:0000256" key="4">
    <source>
        <dbReference type="ARBA" id="ARBA00022989"/>
    </source>
</evidence>
<evidence type="ECO:0000256" key="1">
    <source>
        <dbReference type="ARBA" id="ARBA00004651"/>
    </source>
</evidence>
<reference evidence="8 9" key="1">
    <citation type="submission" date="2019-02" db="EMBL/GenBank/DDBJ databases">
        <title>Kribbella capetownensis sp. nov. and Kribbella speibonae sp. nov., isolated from soil.</title>
        <authorList>
            <person name="Curtis S.M."/>
            <person name="Norton I."/>
            <person name="Everest G.J."/>
            <person name="Meyers P.R."/>
        </authorList>
    </citation>
    <scope>NUCLEOTIDE SEQUENCE [LARGE SCALE GENOMIC DNA]</scope>
    <source>
        <strain evidence="8 9">NRRL B-24813</strain>
    </source>
</reference>
<evidence type="ECO:0000313" key="9">
    <source>
        <dbReference type="Proteomes" id="UP000291144"/>
    </source>
</evidence>
<comment type="subcellular location">
    <subcellularLocation>
        <location evidence="1">Cell membrane</location>
        <topology evidence="1">Multi-pass membrane protein</topology>
    </subcellularLocation>
</comment>
<dbReference type="InterPro" id="IPR018076">
    <property type="entry name" value="T2SS_GspF_dom"/>
</dbReference>
<evidence type="ECO:0000256" key="3">
    <source>
        <dbReference type="ARBA" id="ARBA00022692"/>
    </source>
</evidence>
<feature type="transmembrane region" description="Helical" evidence="6">
    <location>
        <begin position="234"/>
        <end position="253"/>
    </location>
</feature>
<keyword evidence="4 6" id="KW-1133">Transmembrane helix</keyword>
<dbReference type="PANTHER" id="PTHR35007:SF4">
    <property type="entry name" value="CONSERVED TRANSMEMBRANE PROTEIN-RELATED"/>
    <property type="match status" value="1"/>
</dbReference>
<keyword evidence="3 6" id="KW-0812">Transmembrane</keyword>
<dbReference type="PANTHER" id="PTHR35007">
    <property type="entry name" value="INTEGRAL MEMBRANE PROTEIN-RELATED"/>
    <property type="match status" value="1"/>
</dbReference>
<accession>A0A4R0KHL5</accession>
<gene>
    <name evidence="8" type="ORF">E0H73_27625</name>
</gene>
<dbReference type="EMBL" id="SJKB01000009">
    <property type="protein sequence ID" value="TCC58106.1"/>
    <property type="molecule type" value="Genomic_DNA"/>
</dbReference>
<feature type="domain" description="Type II secretion system protein GspF" evidence="7">
    <location>
        <begin position="99"/>
        <end position="216"/>
    </location>
</feature>
<sequence>MNPAFVAGLLAFSAVVLALPIRGRGLHRLTARIPSRSGPLTRRWLAVPIAVTIALVFGAQIFVSVIAIGTVAALIVVQRAQHQRRLATAARRAQIIEALDVLAAELTAGRPPIDALEGATTISPDFHIAHAAARLGGDVPGALELAAEAPGAGGLRALAAAWRVAEESGAAFASLTERLSDSLRADETIHRQTAASLAGAHSTARILAALPVFGIALAYSLGARPLTFLTATPAGWVCLAGGLALTTLGLNWTTHLAKVPT</sequence>
<dbReference type="Proteomes" id="UP000291144">
    <property type="component" value="Unassembled WGS sequence"/>
</dbReference>
<keyword evidence="5 6" id="KW-0472">Membrane</keyword>
<evidence type="ECO:0000256" key="2">
    <source>
        <dbReference type="ARBA" id="ARBA00022475"/>
    </source>
</evidence>
<evidence type="ECO:0000313" key="8">
    <source>
        <dbReference type="EMBL" id="TCC58106.1"/>
    </source>
</evidence>
<keyword evidence="9" id="KW-1185">Reference proteome</keyword>
<dbReference type="AlphaFoldDB" id="A0A4R0KHL5"/>
<evidence type="ECO:0000256" key="5">
    <source>
        <dbReference type="ARBA" id="ARBA00023136"/>
    </source>
</evidence>
<proteinExistence type="predicted"/>
<evidence type="ECO:0000256" key="6">
    <source>
        <dbReference type="SAM" id="Phobius"/>
    </source>
</evidence>
<feature type="transmembrane region" description="Helical" evidence="6">
    <location>
        <begin position="206"/>
        <end position="222"/>
    </location>
</feature>
<dbReference type="OrthoDB" id="3748275at2"/>
<keyword evidence="2" id="KW-1003">Cell membrane</keyword>
<evidence type="ECO:0000259" key="7">
    <source>
        <dbReference type="Pfam" id="PF00482"/>
    </source>
</evidence>
<comment type="caution">
    <text evidence="8">The sequence shown here is derived from an EMBL/GenBank/DDBJ whole genome shotgun (WGS) entry which is preliminary data.</text>
</comment>
<dbReference type="RefSeq" id="WP_131361497.1">
    <property type="nucleotide sequence ID" value="NZ_SJKB01000009.1"/>
</dbReference>
<feature type="transmembrane region" description="Helical" evidence="6">
    <location>
        <begin position="44"/>
        <end position="77"/>
    </location>
</feature>
<organism evidence="8 9">
    <name type="scientific">Kribbella pittospori</name>
    <dbReference type="NCBI Taxonomy" id="722689"/>
    <lineage>
        <taxon>Bacteria</taxon>
        <taxon>Bacillati</taxon>
        <taxon>Actinomycetota</taxon>
        <taxon>Actinomycetes</taxon>
        <taxon>Propionibacteriales</taxon>
        <taxon>Kribbellaceae</taxon>
        <taxon>Kribbella</taxon>
    </lineage>
</organism>
<dbReference type="Pfam" id="PF00482">
    <property type="entry name" value="T2SSF"/>
    <property type="match status" value="1"/>
</dbReference>